<accession>A0A1F6T7Z8</accession>
<evidence type="ECO:0000313" key="1">
    <source>
        <dbReference type="EMBL" id="OGI41179.1"/>
    </source>
</evidence>
<dbReference type="EMBL" id="MFSQ01000034">
    <property type="protein sequence ID" value="OGI41179.1"/>
    <property type="molecule type" value="Genomic_DNA"/>
</dbReference>
<dbReference type="STRING" id="1817756.A2140_03605"/>
<dbReference type="AlphaFoldDB" id="A0A1F6T7Z8"/>
<name>A0A1F6T7Z8_9PROT</name>
<comment type="caution">
    <text evidence="1">The sequence shown here is derived from an EMBL/GenBank/DDBJ whole genome shotgun (WGS) entry which is preliminary data.</text>
</comment>
<evidence type="ECO:0000313" key="2">
    <source>
        <dbReference type="Proteomes" id="UP000178379"/>
    </source>
</evidence>
<reference evidence="1 2" key="1">
    <citation type="journal article" date="2016" name="Nat. Commun.">
        <title>Thousands of microbial genomes shed light on interconnected biogeochemical processes in an aquifer system.</title>
        <authorList>
            <person name="Anantharaman K."/>
            <person name="Brown C.T."/>
            <person name="Hug L.A."/>
            <person name="Sharon I."/>
            <person name="Castelle C.J."/>
            <person name="Probst A.J."/>
            <person name="Thomas B.C."/>
            <person name="Singh A."/>
            <person name="Wilkins M.J."/>
            <person name="Karaoz U."/>
            <person name="Brodie E.L."/>
            <person name="Williams K.H."/>
            <person name="Hubbard S.S."/>
            <person name="Banfield J.F."/>
        </authorList>
    </citation>
    <scope>NUCLEOTIDE SEQUENCE [LARGE SCALE GENOMIC DNA]</scope>
</reference>
<sequence>MILHIPHSSCTIPEEFRDQIVLSDEDLGAELRMMTDAFTDELFALPETAVVRFPVSRLLVDVERFPDDTE</sequence>
<dbReference type="Pfam" id="PF05013">
    <property type="entry name" value="FGase"/>
    <property type="match status" value="1"/>
</dbReference>
<dbReference type="SUPFAM" id="SSF53187">
    <property type="entry name" value="Zn-dependent exopeptidases"/>
    <property type="match status" value="1"/>
</dbReference>
<dbReference type="Gene3D" id="3.40.630.40">
    <property type="entry name" value="Zn-dependent exopeptidases"/>
    <property type="match status" value="1"/>
</dbReference>
<evidence type="ECO:0008006" key="3">
    <source>
        <dbReference type="Google" id="ProtNLM"/>
    </source>
</evidence>
<dbReference type="InterPro" id="IPR007709">
    <property type="entry name" value="N-FG_amidohydro"/>
</dbReference>
<dbReference type="Proteomes" id="UP000178379">
    <property type="component" value="Unassembled WGS sequence"/>
</dbReference>
<proteinExistence type="predicted"/>
<organism evidence="1 2">
    <name type="scientific">Candidatus Muproteobacteria bacterium RBG_16_62_13</name>
    <dbReference type="NCBI Taxonomy" id="1817756"/>
    <lineage>
        <taxon>Bacteria</taxon>
        <taxon>Pseudomonadati</taxon>
        <taxon>Pseudomonadota</taxon>
        <taxon>Candidatus Muproteobacteria</taxon>
    </lineage>
</organism>
<protein>
    <recommendedName>
        <fullName evidence="3">N-formylglutamate amidohydrolase</fullName>
    </recommendedName>
</protein>
<gene>
    <name evidence="1" type="ORF">A2140_03605</name>
</gene>